<gene>
    <name evidence="1" type="ORF">WJX81_004185</name>
</gene>
<dbReference type="Gene3D" id="2.40.10.10">
    <property type="entry name" value="Trypsin-like serine proteases"/>
    <property type="match status" value="1"/>
</dbReference>
<dbReference type="EMBL" id="JALJOU010000055">
    <property type="protein sequence ID" value="KAK9827715.1"/>
    <property type="molecule type" value="Genomic_DNA"/>
</dbReference>
<dbReference type="AlphaFoldDB" id="A0AAW1R1C0"/>
<proteinExistence type="predicted"/>
<evidence type="ECO:0000313" key="2">
    <source>
        <dbReference type="Proteomes" id="UP001445335"/>
    </source>
</evidence>
<organism evidence="1 2">
    <name type="scientific">Elliptochloris bilobata</name>
    <dbReference type="NCBI Taxonomy" id="381761"/>
    <lineage>
        <taxon>Eukaryota</taxon>
        <taxon>Viridiplantae</taxon>
        <taxon>Chlorophyta</taxon>
        <taxon>core chlorophytes</taxon>
        <taxon>Trebouxiophyceae</taxon>
        <taxon>Trebouxiophyceae incertae sedis</taxon>
        <taxon>Elliptochloris clade</taxon>
        <taxon>Elliptochloris</taxon>
    </lineage>
</organism>
<evidence type="ECO:0008006" key="3">
    <source>
        <dbReference type="Google" id="ProtNLM"/>
    </source>
</evidence>
<evidence type="ECO:0000313" key="1">
    <source>
        <dbReference type="EMBL" id="KAK9827715.1"/>
    </source>
</evidence>
<protein>
    <recommendedName>
        <fullName evidence="3">Peptidase S1 domain-containing protein</fullName>
    </recommendedName>
</protein>
<dbReference type="InterPro" id="IPR009003">
    <property type="entry name" value="Peptidase_S1_PA"/>
</dbReference>
<name>A0AAW1R1C0_9CHLO</name>
<dbReference type="SUPFAM" id="SSF50494">
    <property type="entry name" value="Trypsin-like serine proteases"/>
    <property type="match status" value="1"/>
</dbReference>
<reference evidence="1 2" key="1">
    <citation type="journal article" date="2024" name="Nat. Commun.">
        <title>Phylogenomics reveals the evolutionary origins of lichenization in chlorophyte algae.</title>
        <authorList>
            <person name="Puginier C."/>
            <person name="Libourel C."/>
            <person name="Otte J."/>
            <person name="Skaloud P."/>
            <person name="Haon M."/>
            <person name="Grisel S."/>
            <person name="Petersen M."/>
            <person name="Berrin J.G."/>
            <person name="Delaux P.M."/>
            <person name="Dal Grande F."/>
            <person name="Keller J."/>
        </authorList>
    </citation>
    <scope>NUCLEOTIDE SEQUENCE [LARGE SCALE GENOMIC DNA]</scope>
    <source>
        <strain evidence="1 2">SAG 245.80</strain>
    </source>
</reference>
<sequence>MITAGHCVFKKGKYTVTPTNKVGGIACCNPVGIDYPAECDAHSRFNIVNWVAFSKYIKNNEADDYDMAIIEVASTQNTDKYGVPLPWGSIAASEPSGRL</sequence>
<dbReference type="InterPro" id="IPR043504">
    <property type="entry name" value="Peptidase_S1_PA_chymotrypsin"/>
</dbReference>
<keyword evidence="2" id="KW-1185">Reference proteome</keyword>
<dbReference type="Proteomes" id="UP001445335">
    <property type="component" value="Unassembled WGS sequence"/>
</dbReference>
<comment type="caution">
    <text evidence="1">The sequence shown here is derived from an EMBL/GenBank/DDBJ whole genome shotgun (WGS) entry which is preliminary data.</text>
</comment>
<accession>A0AAW1R1C0</accession>